<dbReference type="Proteomes" id="UP001177003">
    <property type="component" value="Chromosome 8"/>
</dbReference>
<dbReference type="AlphaFoldDB" id="A0AA35ZQK7"/>
<organism evidence="2 3">
    <name type="scientific">Lactuca saligna</name>
    <name type="common">Willowleaf lettuce</name>
    <dbReference type="NCBI Taxonomy" id="75948"/>
    <lineage>
        <taxon>Eukaryota</taxon>
        <taxon>Viridiplantae</taxon>
        <taxon>Streptophyta</taxon>
        <taxon>Embryophyta</taxon>
        <taxon>Tracheophyta</taxon>
        <taxon>Spermatophyta</taxon>
        <taxon>Magnoliopsida</taxon>
        <taxon>eudicotyledons</taxon>
        <taxon>Gunneridae</taxon>
        <taxon>Pentapetalae</taxon>
        <taxon>asterids</taxon>
        <taxon>campanulids</taxon>
        <taxon>Asterales</taxon>
        <taxon>Asteraceae</taxon>
        <taxon>Cichorioideae</taxon>
        <taxon>Cichorieae</taxon>
        <taxon>Lactucinae</taxon>
        <taxon>Lactuca</taxon>
    </lineage>
</organism>
<evidence type="ECO:0000313" key="3">
    <source>
        <dbReference type="Proteomes" id="UP001177003"/>
    </source>
</evidence>
<feature type="region of interest" description="Disordered" evidence="1">
    <location>
        <begin position="84"/>
        <end position="104"/>
    </location>
</feature>
<sequence>MARLEARHGAFFRTMFLMEVDHLQDVPRPYIKIKGANKEVVVACGSALESYLEIVLEKLPASDRNSSGINTQQVARLQQLVENIQSQGSSSSSKSSPSTEVISPMEVVIEDMQSNIKRLEWW</sequence>
<evidence type="ECO:0000313" key="2">
    <source>
        <dbReference type="EMBL" id="CAI9296509.1"/>
    </source>
</evidence>
<name>A0AA35ZQK7_LACSI</name>
<dbReference type="EMBL" id="OX465084">
    <property type="protein sequence ID" value="CAI9296509.1"/>
    <property type="molecule type" value="Genomic_DNA"/>
</dbReference>
<feature type="compositionally biased region" description="Low complexity" evidence="1">
    <location>
        <begin position="86"/>
        <end position="103"/>
    </location>
</feature>
<proteinExistence type="predicted"/>
<accession>A0AA35ZQK7</accession>
<protein>
    <submittedName>
        <fullName evidence="2">Uncharacterized protein</fullName>
    </submittedName>
</protein>
<gene>
    <name evidence="2" type="ORF">LSALG_LOCUS35372</name>
</gene>
<reference evidence="2" key="1">
    <citation type="submission" date="2023-04" db="EMBL/GenBank/DDBJ databases">
        <authorList>
            <person name="Vijverberg K."/>
            <person name="Xiong W."/>
            <person name="Schranz E."/>
        </authorList>
    </citation>
    <scope>NUCLEOTIDE SEQUENCE</scope>
</reference>
<keyword evidence="3" id="KW-1185">Reference proteome</keyword>
<evidence type="ECO:0000256" key="1">
    <source>
        <dbReference type="SAM" id="MobiDB-lite"/>
    </source>
</evidence>